<evidence type="ECO:0000313" key="4">
    <source>
        <dbReference type="Proteomes" id="UP000035481"/>
    </source>
</evidence>
<dbReference type="Proteomes" id="UP000035481">
    <property type="component" value="Unassembled WGS sequence"/>
</dbReference>
<evidence type="ECO:0000259" key="2">
    <source>
        <dbReference type="Pfam" id="PF04993"/>
    </source>
</evidence>
<accession>A0A0G9H432</accession>
<feature type="region of interest" description="Disordered" evidence="1">
    <location>
        <begin position="102"/>
        <end position="125"/>
    </location>
</feature>
<dbReference type="Pfam" id="PF04993">
    <property type="entry name" value="TfoX_N"/>
    <property type="match status" value="1"/>
</dbReference>
<protein>
    <recommendedName>
        <fullName evidence="2">TfoX N-terminal domain-containing protein</fullName>
    </recommendedName>
</protein>
<evidence type="ECO:0000256" key="1">
    <source>
        <dbReference type="SAM" id="MobiDB-lite"/>
    </source>
</evidence>
<name>A0A0G9H432_9GAMM</name>
<dbReference type="Gene3D" id="3.30.1460.30">
    <property type="entry name" value="YgaC/TfoX-N like chaperone"/>
    <property type="match status" value="1"/>
</dbReference>
<feature type="compositionally biased region" description="Basic residues" evidence="1">
    <location>
        <begin position="114"/>
        <end position="125"/>
    </location>
</feature>
<sequence length="125" mass="14103">MNPGIELLRRELEDAATHLGRPHDLRFKSMFGGLMAWFDEKPCAWLSGQGLALRLAAADQDALLAHEGAARFRHRADEPPSRDYILVPPALRADTAHFAQWLERSGHAPAPEKKRPRSKARPRQH</sequence>
<reference evidence="3 4" key="1">
    <citation type="journal article" date="2015" name="Antonie Van Leeuwenhoek">
        <title>A phylogenomic and molecular marker based taxonomic framework for the order Xanthomonadales: proposal to transfer the families Algiphilaceae and Solimonadaceae to the order Nevskiales ord. nov. and to create a new family within the order Xanthomonadales, the family Rhodanobacteraceae fam. nov., containing the genus Rhodanobacter and its closest relatives.</title>
        <authorList>
            <person name="Naushad S."/>
            <person name="Adeolu M."/>
            <person name="Wong S."/>
            <person name="Sohail M."/>
            <person name="Schellhorn H.E."/>
            <person name="Gupta R.S."/>
        </authorList>
    </citation>
    <scope>NUCLEOTIDE SEQUENCE [LARGE SCALE GENOMIC DNA]</scope>
    <source>
        <strain evidence="3 4">DSM 16301</strain>
    </source>
</reference>
<dbReference type="OrthoDB" id="1524907at2"/>
<feature type="domain" description="TfoX N-terminal" evidence="2">
    <location>
        <begin position="24"/>
        <end position="105"/>
    </location>
</feature>
<dbReference type="RefSeq" id="WP_046971288.1">
    <property type="nucleotide sequence ID" value="NZ_JPLA01000020.1"/>
</dbReference>
<comment type="caution">
    <text evidence="3">The sequence shown here is derived from an EMBL/GenBank/DDBJ whole genome shotgun (WGS) entry which is preliminary data.</text>
</comment>
<evidence type="ECO:0000313" key="3">
    <source>
        <dbReference type="EMBL" id="KLD64221.1"/>
    </source>
</evidence>
<dbReference type="STRING" id="1440762.Y882_07645"/>
<dbReference type="PATRIC" id="fig|1440762.4.peg.1014"/>
<dbReference type="InterPro" id="IPR007076">
    <property type="entry name" value="TfoX_N"/>
</dbReference>
<feature type="compositionally biased region" description="Basic and acidic residues" evidence="1">
    <location>
        <begin position="104"/>
        <end position="113"/>
    </location>
</feature>
<dbReference type="SUPFAM" id="SSF159894">
    <property type="entry name" value="YgaC/TfoX-N like"/>
    <property type="match status" value="1"/>
</dbReference>
<proteinExistence type="predicted"/>
<dbReference type="AlphaFoldDB" id="A0A0G9H432"/>
<organism evidence="3 4">
    <name type="scientific">Dyella japonica DSM 16301</name>
    <dbReference type="NCBI Taxonomy" id="1440762"/>
    <lineage>
        <taxon>Bacteria</taxon>
        <taxon>Pseudomonadati</taxon>
        <taxon>Pseudomonadota</taxon>
        <taxon>Gammaproteobacteria</taxon>
        <taxon>Lysobacterales</taxon>
        <taxon>Rhodanobacteraceae</taxon>
        <taxon>Dyella</taxon>
    </lineage>
</organism>
<gene>
    <name evidence="3" type="ORF">Y882_07645</name>
</gene>
<dbReference type="EMBL" id="JPLA01000020">
    <property type="protein sequence ID" value="KLD64221.1"/>
    <property type="molecule type" value="Genomic_DNA"/>
</dbReference>